<dbReference type="SUPFAM" id="SSF103473">
    <property type="entry name" value="MFS general substrate transporter"/>
    <property type="match status" value="1"/>
</dbReference>
<dbReference type="EMBL" id="VTZN01000068">
    <property type="protein sequence ID" value="KAA1249885.1"/>
    <property type="molecule type" value="Genomic_DNA"/>
</dbReference>
<feature type="transmembrane region" description="Helical" evidence="6">
    <location>
        <begin position="308"/>
        <end position="328"/>
    </location>
</feature>
<dbReference type="Proteomes" id="UP000324701">
    <property type="component" value="Unassembled WGS sequence"/>
</dbReference>
<proteinExistence type="predicted"/>
<dbReference type="CDD" id="cd17319">
    <property type="entry name" value="MFS_ExuT_GudP_like"/>
    <property type="match status" value="1"/>
</dbReference>
<feature type="transmembrane region" description="Helical" evidence="6">
    <location>
        <begin position="270"/>
        <end position="288"/>
    </location>
</feature>
<comment type="caution">
    <text evidence="8">The sequence shown here is derived from an EMBL/GenBank/DDBJ whole genome shotgun (WGS) entry which is preliminary data.</text>
</comment>
<evidence type="ECO:0000256" key="2">
    <source>
        <dbReference type="ARBA" id="ARBA00022448"/>
    </source>
</evidence>
<sequence length="460" mass="49097">MGLTPDAKCACAGPCIRHVASEGVSRHTPVAAPHQPDESGVLWRVAWRLLPLLLLLYVVSFLDRVNIATAALQMNTDLGLDATTYGWASGSFFLTYLLCQVPANWAFYRLGMRRWMAIILTTWGLCSAATAFVSGPVSLTAARLVLGAAEAGFYPAVICYLGRWFPSRFRARAVAVFLLAIPVANIVGTPLSSALVEHAGLAGLPGWRTMFLLEGLPAVALAAVAWRVLPDSVSQARWLSGSERRWLSRQIETESHSTSTGLMPGLTNRLIALLALVNVGLYFSLYAVQFFLPQIIARLSPKASITDVGWIAAGCYVIAAFAMFGWSLHSDRSGERIVHIIAPAFSGAIVLAGTVLEGSNQMLLIGITLMTACVFAAIPVFWSLTTAFWSGAAAATGVATVNAISSLASFLGPYLTGFLTDSTGDYRLALLVTAGFLILTVVGTVAVNNTAKRAIVRSLR</sequence>
<gene>
    <name evidence="8" type="ORF">F0Q45_12645</name>
</gene>
<keyword evidence="9" id="KW-1185">Reference proteome</keyword>
<keyword evidence="3 6" id="KW-0812">Transmembrane</keyword>
<keyword evidence="4 6" id="KW-1133">Transmembrane helix</keyword>
<dbReference type="GO" id="GO:0022857">
    <property type="term" value="F:transmembrane transporter activity"/>
    <property type="evidence" value="ECO:0007669"/>
    <property type="project" value="InterPro"/>
</dbReference>
<evidence type="ECO:0000256" key="5">
    <source>
        <dbReference type="ARBA" id="ARBA00023136"/>
    </source>
</evidence>
<comment type="subcellular location">
    <subcellularLocation>
        <location evidence="1">Cell membrane</location>
        <topology evidence="1">Multi-pass membrane protein</topology>
    </subcellularLocation>
</comment>
<accession>A0A5B1BPY5</accession>
<feature type="transmembrane region" description="Helical" evidence="6">
    <location>
        <begin position="173"/>
        <end position="191"/>
    </location>
</feature>
<feature type="transmembrane region" description="Helical" evidence="6">
    <location>
        <begin position="211"/>
        <end position="229"/>
    </location>
</feature>
<keyword evidence="2" id="KW-0813">Transport</keyword>
<dbReference type="InterPro" id="IPR011701">
    <property type="entry name" value="MFS"/>
</dbReference>
<dbReference type="InterPro" id="IPR036259">
    <property type="entry name" value="MFS_trans_sf"/>
</dbReference>
<feature type="transmembrane region" description="Helical" evidence="6">
    <location>
        <begin position="45"/>
        <end position="62"/>
    </location>
</feature>
<dbReference type="Pfam" id="PF07690">
    <property type="entry name" value="MFS_1"/>
    <property type="match status" value="1"/>
</dbReference>
<evidence type="ECO:0000256" key="4">
    <source>
        <dbReference type="ARBA" id="ARBA00022989"/>
    </source>
</evidence>
<dbReference type="PANTHER" id="PTHR43791">
    <property type="entry name" value="PERMEASE-RELATED"/>
    <property type="match status" value="1"/>
</dbReference>
<keyword evidence="5 6" id="KW-0472">Membrane</keyword>
<dbReference type="OrthoDB" id="9773957at2"/>
<evidence type="ECO:0000256" key="6">
    <source>
        <dbReference type="SAM" id="Phobius"/>
    </source>
</evidence>
<feature type="transmembrane region" description="Helical" evidence="6">
    <location>
        <begin position="141"/>
        <end position="161"/>
    </location>
</feature>
<dbReference type="Gene3D" id="1.20.1250.20">
    <property type="entry name" value="MFS general substrate transporter like domains"/>
    <property type="match status" value="2"/>
</dbReference>
<feature type="transmembrane region" description="Helical" evidence="6">
    <location>
        <begin position="428"/>
        <end position="451"/>
    </location>
</feature>
<protein>
    <submittedName>
        <fullName evidence="8">MFS transporter</fullName>
    </submittedName>
</protein>
<feature type="transmembrane region" description="Helical" evidence="6">
    <location>
        <begin position="115"/>
        <end position="135"/>
    </location>
</feature>
<feature type="transmembrane region" description="Helical" evidence="6">
    <location>
        <begin position="362"/>
        <end position="382"/>
    </location>
</feature>
<reference evidence="8 9" key="1">
    <citation type="submission" date="2019-09" db="EMBL/GenBank/DDBJ databases">
        <title>Report of infection by Mycobacterium simiae a patient suffering from pulmonary tuberculosis.</title>
        <authorList>
            <person name="Mohanty P.S."/>
            <person name="Bansal A.K."/>
            <person name="Singh H."/>
            <person name="Sharma S."/>
            <person name="Patil S.A."/>
            <person name="Upadhaya P."/>
            <person name="Singh P.K."/>
            <person name="Kumar D."/>
            <person name="Kumar S."/>
            <person name="Singh R.K."/>
            <person name="Chaudhary B."/>
        </authorList>
    </citation>
    <scope>NUCLEOTIDE SEQUENCE [LARGE SCALE GENOMIC DNA]</scope>
    <source>
        <strain evidence="8 9">JAL-560-SIM</strain>
    </source>
</reference>
<feature type="domain" description="Major facilitator superfamily (MFS) profile" evidence="7">
    <location>
        <begin position="49"/>
        <end position="452"/>
    </location>
</feature>
<feature type="transmembrane region" description="Helical" evidence="6">
    <location>
        <begin position="337"/>
        <end position="356"/>
    </location>
</feature>
<dbReference type="GO" id="GO:0005886">
    <property type="term" value="C:plasma membrane"/>
    <property type="evidence" value="ECO:0007669"/>
    <property type="project" value="UniProtKB-SubCell"/>
</dbReference>
<dbReference type="PANTHER" id="PTHR43791:SF36">
    <property type="entry name" value="TRANSPORTER, PUTATIVE (AFU_ORTHOLOGUE AFUA_6G08340)-RELATED"/>
    <property type="match status" value="1"/>
</dbReference>
<evidence type="ECO:0000259" key="7">
    <source>
        <dbReference type="PROSITE" id="PS50850"/>
    </source>
</evidence>
<dbReference type="InterPro" id="IPR020846">
    <property type="entry name" value="MFS_dom"/>
</dbReference>
<evidence type="ECO:0000313" key="8">
    <source>
        <dbReference type="EMBL" id="KAA1249885.1"/>
    </source>
</evidence>
<evidence type="ECO:0000256" key="3">
    <source>
        <dbReference type="ARBA" id="ARBA00022692"/>
    </source>
</evidence>
<name>A0A5B1BPY5_MYCSI</name>
<organism evidence="8 9">
    <name type="scientific">Mycobacterium simiae</name>
    <name type="common">Mycobacterium habana</name>
    <dbReference type="NCBI Taxonomy" id="1784"/>
    <lineage>
        <taxon>Bacteria</taxon>
        <taxon>Bacillati</taxon>
        <taxon>Actinomycetota</taxon>
        <taxon>Actinomycetes</taxon>
        <taxon>Mycobacteriales</taxon>
        <taxon>Mycobacteriaceae</taxon>
        <taxon>Mycobacterium</taxon>
        <taxon>Mycobacterium simiae complex</taxon>
    </lineage>
</organism>
<evidence type="ECO:0000256" key="1">
    <source>
        <dbReference type="ARBA" id="ARBA00004651"/>
    </source>
</evidence>
<feature type="transmembrane region" description="Helical" evidence="6">
    <location>
        <begin position="82"/>
        <end position="103"/>
    </location>
</feature>
<dbReference type="PROSITE" id="PS50850">
    <property type="entry name" value="MFS"/>
    <property type="match status" value="1"/>
</dbReference>
<dbReference type="AlphaFoldDB" id="A0A5B1BPY5"/>
<evidence type="ECO:0000313" key="9">
    <source>
        <dbReference type="Proteomes" id="UP000324701"/>
    </source>
</evidence>
<feature type="transmembrane region" description="Helical" evidence="6">
    <location>
        <begin position="394"/>
        <end position="416"/>
    </location>
</feature>
<dbReference type="FunFam" id="1.20.1250.20:FF:000018">
    <property type="entry name" value="MFS transporter permease"/>
    <property type="match status" value="1"/>
</dbReference>